<sequence>MLWSIAGLLVLALGALGWTAVDLWRIKGELTEAGDQIATLQRQVTDRDAVEAAWTLTTLQEHTGRAHELSSGVHWRLATALPWIGDDLAAVRTLAEVADDLSRTGLPSLLTAVEVVDPADLLLPDGRVDLEPLAGVADQVVDGDAAVRSALDRIEALDTDALLPQLAQPVRQLHDQLAGVAGTTATAARAVQLLPAMLGADGPRDYLLLVQNSAEQRAAGGIPGVVLLLRAEGGTIQILDQRSGASVASAEPVLPLTEAEQVLFGTELATDLRNVTSTPDFPRTGELAAALWQQDTGQQVDGVLAVDPVVVAALVGVTGPVTLADGTVLQSEDTVEQLLSTVYQRFDDPAAQDAHFATAAAGVLDAVTGGTADPAGLVSALADAAGQGRVLVWSGHRSEQELLTGTMLSGAIAGAEQIGIYLNDGTQAKLGYYLDTEVTLDPDCAAGEVAVTVRLTSTVPADAADSLPAYVLGGDGPAAPGVLQTNVLIYAPAGSGLSGMQLDGAQAGGVTTLHDGRSVFATTVTLAPGDSTELTLTVATDPDRAPATDLRVTPGATAATVHTTRPACSP</sequence>
<keyword evidence="2" id="KW-1185">Reference proteome</keyword>
<evidence type="ECO:0000313" key="1">
    <source>
        <dbReference type="EMBL" id="NKY21192.1"/>
    </source>
</evidence>
<evidence type="ECO:0000313" key="2">
    <source>
        <dbReference type="Proteomes" id="UP000581206"/>
    </source>
</evidence>
<dbReference type="Proteomes" id="UP000581206">
    <property type="component" value="Unassembled WGS sequence"/>
</dbReference>
<name>A0A7X6KS05_9CELL</name>
<dbReference type="InterPro" id="IPR025101">
    <property type="entry name" value="DUF4012"/>
</dbReference>
<organism evidence="1 2">
    <name type="scientific">Cellulomonas denverensis</name>
    <dbReference type="NCBI Taxonomy" id="264297"/>
    <lineage>
        <taxon>Bacteria</taxon>
        <taxon>Bacillati</taxon>
        <taxon>Actinomycetota</taxon>
        <taxon>Actinomycetes</taxon>
        <taxon>Micrococcales</taxon>
        <taxon>Cellulomonadaceae</taxon>
        <taxon>Cellulomonas</taxon>
    </lineage>
</organism>
<dbReference type="EMBL" id="JAAXOX010000001">
    <property type="protein sequence ID" value="NKY21192.1"/>
    <property type="molecule type" value="Genomic_DNA"/>
</dbReference>
<dbReference type="RefSeq" id="WP_168628313.1">
    <property type="nucleotide sequence ID" value="NZ_BONL01000003.1"/>
</dbReference>
<dbReference type="AlphaFoldDB" id="A0A7X6KS05"/>
<dbReference type="Pfam" id="PF13196">
    <property type="entry name" value="DUF4012"/>
    <property type="match status" value="1"/>
</dbReference>
<protein>
    <submittedName>
        <fullName evidence="1">DUF4012 domain-containing protein</fullName>
    </submittedName>
</protein>
<gene>
    <name evidence="1" type="ORF">HGA03_00750</name>
</gene>
<reference evidence="1 2" key="1">
    <citation type="submission" date="2020-04" db="EMBL/GenBank/DDBJ databases">
        <title>MicrobeNet Type strains.</title>
        <authorList>
            <person name="Nicholson A.C."/>
        </authorList>
    </citation>
    <scope>NUCLEOTIDE SEQUENCE [LARGE SCALE GENOMIC DNA]</scope>
    <source>
        <strain evidence="1 2">ATCC BAA-788</strain>
    </source>
</reference>
<accession>A0A7X6KS05</accession>
<comment type="caution">
    <text evidence="1">The sequence shown here is derived from an EMBL/GenBank/DDBJ whole genome shotgun (WGS) entry which is preliminary data.</text>
</comment>
<proteinExistence type="predicted"/>